<dbReference type="GO" id="GO:0004674">
    <property type="term" value="F:protein serine/threonine kinase activity"/>
    <property type="evidence" value="ECO:0007669"/>
    <property type="project" value="TreeGrafter"/>
</dbReference>
<comment type="similarity">
    <text evidence="1">Belongs to the HipA Ser/Thr kinase family.</text>
</comment>
<keyword evidence="2" id="KW-0808">Transferase</keyword>
<dbReference type="RefSeq" id="WP_126767137.1">
    <property type="nucleotide sequence ID" value="NZ_PIPJ01000004.1"/>
</dbReference>
<evidence type="ECO:0000259" key="5">
    <source>
        <dbReference type="Pfam" id="PF13657"/>
    </source>
</evidence>
<dbReference type="AlphaFoldDB" id="A0A432VWG6"/>
<evidence type="ECO:0000259" key="4">
    <source>
        <dbReference type="Pfam" id="PF07804"/>
    </source>
</evidence>
<dbReference type="PANTHER" id="PTHR37419">
    <property type="entry name" value="SERINE/THREONINE-PROTEIN KINASE TOXIN HIPA"/>
    <property type="match status" value="1"/>
</dbReference>
<evidence type="ECO:0000313" key="7">
    <source>
        <dbReference type="Proteomes" id="UP000288395"/>
    </source>
</evidence>
<dbReference type="PANTHER" id="PTHR37419:SF8">
    <property type="entry name" value="TOXIN YJJJ"/>
    <property type="match status" value="1"/>
</dbReference>
<keyword evidence="7" id="KW-1185">Reference proteome</keyword>
<reference evidence="7" key="1">
    <citation type="journal article" date="2018" name="Front. Microbiol.">
        <title>Genome-Based Analysis Reveals the Taxonomy and Diversity of the Family Idiomarinaceae.</title>
        <authorList>
            <person name="Liu Y."/>
            <person name="Lai Q."/>
            <person name="Shao Z."/>
        </authorList>
    </citation>
    <scope>NUCLEOTIDE SEQUENCE [LARGE SCALE GENOMIC DNA]</scope>
    <source>
        <strain evidence="7">GBPy7</strain>
    </source>
</reference>
<organism evidence="6 7">
    <name type="scientific">Aliidiomarina iranensis</name>
    <dbReference type="NCBI Taxonomy" id="1434071"/>
    <lineage>
        <taxon>Bacteria</taxon>
        <taxon>Pseudomonadati</taxon>
        <taxon>Pseudomonadota</taxon>
        <taxon>Gammaproteobacteria</taxon>
        <taxon>Alteromonadales</taxon>
        <taxon>Idiomarinaceae</taxon>
        <taxon>Aliidiomarina</taxon>
    </lineage>
</organism>
<evidence type="ECO:0000256" key="3">
    <source>
        <dbReference type="ARBA" id="ARBA00022777"/>
    </source>
</evidence>
<evidence type="ECO:0000256" key="1">
    <source>
        <dbReference type="ARBA" id="ARBA00010164"/>
    </source>
</evidence>
<evidence type="ECO:0000313" key="6">
    <source>
        <dbReference type="EMBL" id="RUO20893.1"/>
    </source>
</evidence>
<proteinExistence type="inferred from homology"/>
<dbReference type="InterPro" id="IPR052028">
    <property type="entry name" value="HipA_Ser/Thr_kinase"/>
</dbReference>
<dbReference type="GO" id="GO:0005829">
    <property type="term" value="C:cytosol"/>
    <property type="evidence" value="ECO:0007669"/>
    <property type="project" value="TreeGrafter"/>
</dbReference>
<dbReference type="OrthoDB" id="9805913at2"/>
<dbReference type="InterPro" id="IPR012893">
    <property type="entry name" value="HipA-like_C"/>
</dbReference>
<feature type="domain" description="HipA N-terminal subdomain 1" evidence="5">
    <location>
        <begin position="21"/>
        <end position="120"/>
    </location>
</feature>
<sequence length="432" mass="47702">MSFKPIQKLDVQRTLSNGAQVKLGTLAQNQQGVFFQYEREYVANFPHLSPFTLNFDTALQRAPKKPHQGLHGAFSDSLPDGWGSLLQNRVFRQHGILPALVTPMDRLAFVGNRGMGALSFSPVSEYAVTTEGDIDIATLGNEAAKIFDNQTGDVLNALIAAGSSGGARPKAQIYMPPNSNKTCRTQPKGDDEAWLIKFTSENLPLKHEEGLCEAVYLHLAGLAKLQPAEFQLIPAPANSNASAWLAVKRFDWVNNSEGTHGNLHMLSACAMLDADYRTPSLDYESLIKASRTLCQAPAVGLLQFRRAVFNLLACNQDDHSKNWAFLQTDNGAWEAAPFYDVTFSPHPFSEHATAYLGFGKKPPLSAMKKLAERAGYSSWKNAQLDIQLVADSLANFTQVAHDFGVAKQTTALIQKQLNRVYEDHKYLFPRFN</sequence>
<dbReference type="Proteomes" id="UP000288395">
    <property type="component" value="Unassembled WGS sequence"/>
</dbReference>
<dbReference type="EMBL" id="PIPJ01000004">
    <property type="protein sequence ID" value="RUO20893.1"/>
    <property type="molecule type" value="Genomic_DNA"/>
</dbReference>
<gene>
    <name evidence="6" type="ORF">CWE08_07260</name>
</gene>
<dbReference type="InterPro" id="IPR017508">
    <property type="entry name" value="HipA_N1"/>
</dbReference>
<dbReference type="Pfam" id="PF07804">
    <property type="entry name" value="HipA_C"/>
    <property type="match status" value="1"/>
</dbReference>
<dbReference type="Gene3D" id="1.10.1070.20">
    <property type="match status" value="1"/>
</dbReference>
<comment type="caution">
    <text evidence="6">The sequence shown here is derived from an EMBL/GenBank/DDBJ whole genome shotgun (WGS) entry which is preliminary data.</text>
</comment>
<evidence type="ECO:0000256" key="2">
    <source>
        <dbReference type="ARBA" id="ARBA00022679"/>
    </source>
</evidence>
<dbReference type="Pfam" id="PF13657">
    <property type="entry name" value="Couple_hipA"/>
    <property type="match status" value="1"/>
</dbReference>
<keyword evidence="3" id="KW-0418">Kinase</keyword>
<feature type="domain" description="HipA-like C-terminal" evidence="4">
    <location>
        <begin position="163"/>
        <end position="377"/>
    </location>
</feature>
<accession>A0A432VWG6</accession>
<protein>
    <submittedName>
        <fullName evidence="6">Type II toxin-antitoxin system HipA family toxin</fullName>
    </submittedName>
</protein>
<name>A0A432VWG6_9GAMM</name>